<organism evidence="1 2">
    <name type="scientific">Lucilia cuprina</name>
    <name type="common">Green bottle fly</name>
    <name type="synonym">Australian sheep blowfly</name>
    <dbReference type="NCBI Taxonomy" id="7375"/>
    <lineage>
        <taxon>Eukaryota</taxon>
        <taxon>Metazoa</taxon>
        <taxon>Ecdysozoa</taxon>
        <taxon>Arthropoda</taxon>
        <taxon>Hexapoda</taxon>
        <taxon>Insecta</taxon>
        <taxon>Pterygota</taxon>
        <taxon>Neoptera</taxon>
        <taxon>Endopterygota</taxon>
        <taxon>Diptera</taxon>
        <taxon>Brachycera</taxon>
        <taxon>Muscomorpha</taxon>
        <taxon>Oestroidea</taxon>
        <taxon>Calliphoridae</taxon>
        <taxon>Luciliinae</taxon>
        <taxon>Lucilia</taxon>
    </lineage>
</organism>
<dbReference type="AlphaFoldDB" id="A0A0L0C9F9"/>
<dbReference type="EMBL" id="JRES01000701">
    <property type="protein sequence ID" value="KNC29073.1"/>
    <property type="molecule type" value="Genomic_DNA"/>
</dbReference>
<dbReference type="Proteomes" id="UP000037069">
    <property type="component" value="Unassembled WGS sequence"/>
</dbReference>
<comment type="caution">
    <text evidence="1">The sequence shown here is derived from an EMBL/GenBank/DDBJ whole genome shotgun (WGS) entry which is preliminary data.</text>
</comment>
<evidence type="ECO:0000313" key="1">
    <source>
        <dbReference type="EMBL" id="KNC29073.1"/>
    </source>
</evidence>
<proteinExistence type="predicted"/>
<sequence>MNYRSQQAASNINDGVVEFNVAKFREIYPNTKGTDAQLESAFVKAGLLLRNDRFSCVKDLKEREMLLFLLVAHMAMLQSNIEDGNSAILPGVVSTGGNPLALNALFITKKQPASMLGVKAFGSADLVGEVFGRDAGMMYQVTEMPIAKADNWAMRALFAIANGGVDLEGVSPNMGMLGMANVAIKALAGINPNVGIPLLDELLDCVQTIPSGGTARPLLLDSDVKDLTTMFTLRKEALAIHLDFLVQGGGLSSKS</sequence>
<accession>A0A0L0C9F9</accession>
<reference evidence="1 2" key="1">
    <citation type="journal article" date="2015" name="Nat. Commun.">
        <title>Lucilia cuprina genome unlocks parasitic fly biology to underpin future interventions.</title>
        <authorList>
            <person name="Anstead C.A."/>
            <person name="Korhonen P.K."/>
            <person name="Young N.D."/>
            <person name="Hall R.S."/>
            <person name="Jex A.R."/>
            <person name="Murali S.C."/>
            <person name="Hughes D.S."/>
            <person name="Lee S.F."/>
            <person name="Perry T."/>
            <person name="Stroehlein A.J."/>
            <person name="Ansell B.R."/>
            <person name="Breugelmans B."/>
            <person name="Hofmann A."/>
            <person name="Qu J."/>
            <person name="Dugan S."/>
            <person name="Lee S.L."/>
            <person name="Chao H."/>
            <person name="Dinh H."/>
            <person name="Han Y."/>
            <person name="Doddapaneni H.V."/>
            <person name="Worley K.C."/>
            <person name="Muzny D.M."/>
            <person name="Ioannidis P."/>
            <person name="Waterhouse R.M."/>
            <person name="Zdobnov E.M."/>
            <person name="James P.J."/>
            <person name="Bagnall N.H."/>
            <person name="Kotze A.C."/>
            <person name="Gibbs R.A."/>
            <person name="Richards S."/>
            <person name="Batterham P."/>
            <person name="Gasser R.B."/>
        </authorList>
    </citation>
    <scope>NUCLEOTIDE SEQUENCE [LARGE SCALE GENOMIC DNA]</scope>
    <source>
        <strain evidence="1 2">LS</strain>
        <tissue evidence="1">Full body</tissue>
    </source>
</reference>
<evidence type="ECO:0000313" key="2">
    <source>
        <dbReference type="Proteomes" id="UP000037069"/>
    </source>
</evidence>
<name>A0A0L0C9F9_LUCCU</name>
<gene>
    <name evidence="1" type="ORF">FF38_04258</name>
</gene>
<protein>
    <submittedName>
        <fullName evidence="1">Uncharacterized protein</fullName>
    </submittedName>
</protein>
<keyword evidence="2" id="KW-1185">Reference proteome</keyword>